<dbReference type="EMBL" id="CAJEWN010000053">
    <property type="protein sequence ID" value="CAD2153313.1"/>
    <property type="molecule type" value="Genomic_DNA"/>
</dbReference>
<accession>A0A6V7UCG9</accession>
<gene>
    <name evidence="1" type="ORF">MENT_LOCUS11069</name>
</gene>
<sequence>MNYLIYLIIETNENEVINFHLKLICFTNDCILRFLPKNIKRFIIIQKKIF</sequence>
<comment type="caution">
    <text evidence="1">The sequence shown here is derived from an EMBL/GenBank/DDBJ whole genome shotgun (WGS) entry which is preliminary data.</text>
</comment>
<organism evidence="1 2">
    <name type="scientific">Meloidogyne enterolobii</name>
    <name type="common">Root-knot nematode worm</name>
    <name type="synonym">Meloidogyne mayaguensis</name>
    <dbReference type="NCBI Taxonomy" id="390850"/>
    <lineage>
        <taxon>Eukaryota</taxon>
        <taxon>Metazoa</taxon>
        <taxon>Ecdysozoa</taxon>
        <taxon>Nematoda</taxon>
        <taxon>Chromadorea</taxon>
        <taxon>Rhabditida</taxon>
        <taxon>Tylenchina</taxon>
        <taxon>Tylenchomorpha</taxon>
        <taxon>Tylenchoidea</taxon>
        <taxon>Meloidogynidae</taxon>
        <taxon>Meloidogyninae</taxon>
        <taxon>Meloidogyne</taxon>
    </lineage>
</organism>
<evidence type="ECO:0000313" key="1">
    <source>
        <dbReference type="EMBL" id="CAD2153313.1"/>
    </source>
</evidence>
<protein>
    <submittedName>
        <fullName evidence="1">Uncharacterized protein</fullName>
    </submittedName>
</protein>
<reference evidence="1 2" key="1">
    <citation type="submission" date="2020-08" db="EMBL/GenBank/DDBJ databases">
        <authorList>
            <person name="Koutsovoulos G."/>
            <person name="Danchin GJ E."/>
        </authorList>
    </citation>
    <scope>NUCLEOTIDE SEQUENCE [LARGE SCALE GENOMIC DNA]</scope>
</reference>
<dbReference type="Proteomes" id="UP000580250">
    <property type="component" value="Unassembled WGS sequence"/>
</dbReference>
<name>A0A6V7UCG9_MELEN</name>
<proteinExistence type="predicted"/>
<dbReference type="AlphaFoldDB" id="A0A6V7UCG9"/>
<evidence type="ECO:0000313" key="2">
    <source>
        <dbReference type="Proteomes" id="UP000580250"/>
    </source>
</evidence>